<dbReference type="PANTHER" id="PTHR30404">
    <property type="entry name" value="N-ACETYLMURAMOYL-L-ALANINE AMIDASE"/>
    <property type="match status" value="1"/>
</dbReference>
<feature type="chain" id="PRO_5045453481" evidence="4">
    <location>
        <begin position="27"/>
        <end position="345"/>
    </location>
</feature>
<organism evidence="6 7">
    <name type="scientific">Laedolimicola intestinihominis</name>
    <dbReference type="NCBI Taxonomy" id="3133166"/>
    <lineage>
        <taxon>Bacteria</taxon>
        <taxon>Bacillati</taxon>
        <taxon>Bacillota</taxon>
        <taxon>Clostridia</taxon>
        <taxon>Lachnospirales</taxon>
        <taxon>Lachnospiraceae</taxon>
        <taxon>Laedolimicola</taxon>
    </lineage>
</organism>
<dbReference type="PROSITE" id="PS51257">
    <property type="entry name" value="PROKAR_LIPOPROTEIN"/>
    <property type="match status" value="1"/>
</dbReference>
<evidence type="ECO:0000256" key="1">
    <source>
        <dbReference type="ARBA" id="ARBA00022801"/>
    </source>
</evidence>
<evidence type="ECO:0000313" key="6">
    <source>
        <dbReference type="EMBL" id="MEQ2473049.1"/>
    </source>
</evidence>
<name>A0ABV1FIZ8_9FIRM</name>
<comment type="caution">
    <text evidence="6">The sequence shown here is derived from an EMBL/GenBank/DDBJ whole genome shotgun (WGS) entry which is preliminary data.</text>
</comment>
<evidence type="ECO:0000256" key="2">
    <source>
        <dbReference type="ARBA" id="ARBA00023316"/>
    </source>
</evidence>
<feature type="signal peptide" evidence="4">
    <location>
        <begin position="1"/>
        <end position="26"/>
    </location>
</feature>
<dbReference type="SMART" id="SM00646">
    <property type="entry name" value="Ami_3"/>
    <property type="match status" value="1"/>
</dbReference>
<keyword evidence="2" id="KW-0961">Cell wall biogenesis/degradation</keyword>
<feature type="region of interest" description="Disordered" evidence="3">
    <location>
        <begin position="27"/>
        <end position="84"/>
    </location>
</feature>
<dbReference type="RefSeq" id="WP_349164837.1">
    <property type="nucleotide sequence ID" value="NZ_JBBMFE010000010.1"/>
</dbReference>
<feature type="domain" description="SH3b" evidence="5">
    <location>
        <begin position="71"/>
        <end position="133"/>
    </location>
</feature>
<dbReference type="Gene3D" id="3.40.630.40">
    <property type="entry name" value="Zn-dependent exopeptidases"/>
    <property type="match status" value="1"/>
</dbReference>
<dbReference type="InterPro" id="IPR002508">
    <property type="entry name" value="MurNAc-LAA_cat"/>
</dbReference>
<dbReference type="Gene3D" id="2.30.30.40">
    <property type="entry name" value="SH3 Domains"/>
    <property type="match status" value="1"/>
</dbReference>
<keyword evidence="4" id="KW-0732">Signal</keyword>
<keyword evidence="1" id="KW-0378">Hydrolase</keyword>
<reference evidence="6 7" key="1">
    <citation type="submission" date="2024-03" db="EMBL/GenBank/DDBJ databases">
        <title>Human intestinal bacterial collection.</title>
        <authorList>
            <person name="Pauvert C."/>
            <person name="Hitch T.C.A."/>
            <person name="Clavel T."/>
        </authorList>
    </citation>
    <scope>NUCLEOTIDE SEQUENCE [LARGE SCALE GENOMIC DNA]</scope>
    <source>
        <strain evidence="6 7">CLA-AA-H132</strain>
    </source>
</reference>
<evidence type="ECO:0000313" key="7">
    <source>
        <dbReference type="Proteomes" id="UP001438008"/>
    </source>
</evidence>
<dbReference type="CDD" id="cd02696">
    <property type="entry name" value="MurNAc-LAA"/>
    <property type="match status" value="1"/>
</dbReference>
<evidence type="ECO:0000256" key="4">
    <source>
        <dbReference type="SAM" id="SignalP"/>
    </source>
</evidence>
<proteinExistence type="predicted"/>
<dbReference type="EMBL" id="JBBMFE010000010">
    <property type="protein sequence ID" value="MEQ2473049.1"/>
    <property type="molecule type" value="Genomic_DNA"/>
</dbReference>
<dbReference type="InterPro" id="IPR050695">
    <property type="entry name" value="N-acetylmuramoyl_amidase_3"/>
</dbReference>
<dbReference type="PROSITE" id="PS51781">
    <property type="entry name" value="SH3B"/>
    <property type="match status" value="1"/>
</dbReference>
<gene>
    <name evidence="6" type="ORF">WMO29_11200</name>
</gene>
<dbReference type="Proteomes" id="UP001438008">
    <property type="component" value="Unassembled WGS sequence"/>
</dbReference>
<dbReference type="PANTHER" id="PTHR30404:SF0">
    <property type="entry name" value="N-ACETYLMURAMOYL-L-ALANINE AMIDASE AMIC"/>
    <property type="match status" value="1"/>
</dbReference>
<evidence type="ECO:0000259" key="5">
    <source>
        <dbReference type="PROSITE" id="PS51781"/>
    </source>
</evidence>
<dbReference type="SUPFAM" id="SSF53187">
    <property type="entry name" value="Zn-dependent exopeptidases"/>
    <property type="match status" value="1"/>
</dbReference>
<dbReference type="SMART" id="SM00287">
    <property type="entry name" value="SH3b"/>
    <property type="match status" value="1"/>
</dbReference>
<sequence>MIKTGKKLIIILGVAALNLAVTGMLGCGSGKEEEPTVTQVENTEEPAEETAEKTEEEQPEETEPEETQETEPVSMYAGSRVNVRSEASTESDIVAVLNRREEIQKIGEEGEWTKILLDGETCYVASAYLVTEDALPSGYLIAIDAGHQAHGNSGQEPIGPGAGKTKAKVASGTSGAASGLAEYQLTLQVALKLEEELTNRGYQVLMIRTENDVNISNSERAQMANEAGADAFVRIHANGSTDSSVHGAMTICQTASNPYNGGLAAQSKKLSGDILDALCASTGCKRERVWETDTMSGINWCQVPVTIVEMGYMTNPTEDLKMASDDYQWKIARGIADGLDTYFAE</sequence>
<evidence type="ECO:0000256" key="3">
    <source>
        <dbReference type="SAM" id="MobiDB-lite"/>
    </source>
</evidence>
<dbReference type="Pfam" id="PF08239">
    <property type="entry name" value="SH3_3"/>
    <property type="match status" value="1"/>
</dbReference>
<protein>
    <submittedName>
        <fullName evidence="6">N-acetylmuramoyl-L-alanine amidase</fullName>
    </submittedName>
</protein>
<accession>A0ABV1FIZ8</accession>
<feature type="compositionally biased region" description="Acidic residues" evidence="3">
    <location>
        <begin position="42"/>
        <end position="69"/>
    </location>
</feature>
<dbReference type="Pfam" id="PF01520">
    <property type="entry name" value="Amidase_3"/>
    <property type="match status" value="1"/>
</dbReference>
<keyword evidence="7" id="KW-1185">Reference proteome</keyword>
<dbReference type="InterPro" id="IPR003646">
    <property type="entry name" value="SH3-like_bac-type"/>
</dbReference>